<sequence length="353" mass="40693">MKILFSAYDAGGMDALTPVINKIKDNKKYILKVFLGGPAKKIAKSEKIKFINCEKKTIKEIEDLIKKFKPDVICTGTSSGKTIEKIIWRIAKKEDIPTVAVVDFWINYNLQFSFSNKEKINKKNLPDLICLMDDLGKKEMIKEGFPKEILKITGNPHFENFKKFSKVNQKRKKITYIDQHFSELIPKGIHDEIGFREQQVFDDFIKSLSENDWDGEVVIKFHPGSKTKNRYDATIKKSKIKIRKAKPKEKLDTLLEQSEFVAGMTSMALFEAALGGKFVVSYQPHQKKKIDPLISNRLGLSHFAYSYKKLKNVITKAIKGKYNDKNIKTIREKYTKIHATENVLHQIKNISKK</sequence>
<dbReference type="EMBL" id="PFAZ01000008">
    <property type="protein sequence ID" value="PIR89061.1"/>
    <property type="molecule type" value="Genomic_DNA"/>
</dbReference>
<reference evidence="2" key="1">
    <citation type="submission" date="2017-09" db="EMBL/GenBank/DDBJ databases">
        <title>Depth-based differentiation of microbial function through sediment-hosted aquifers and enrichment of novel symbionts in the deep terrestrial subsurface.</title>
        <authorList>
            <person name="Probst A.J."/>
            <person name="Ladd B."/>
            <person name="Jarett J.K."/>
            <person name="Geller-Mcgrath D.E."/>
            <person name="Sieber C.M.K."/>
            <person name="Emerson J.B."/>
            <person name="Anantharaman K."/>
            <person name="Thomas B.C."/>
            <person name="Malmstrom R."/>
            <person name="Stieglmeier M."/>
            <person name="Klingl A."/>
            <person name="Woyke T."/>
            <person name="Ryan C.M."/>
            <person name="Banfield J.F."/>
        </authorList>
    </citation>
    <scope>NUCLEOTIDE SEQUENCE [LARGE SCALE GENOMIC DNA]</scope>
</reference>
<dbReference type="AlphaFoldDB" id="A0A2H0URP6"/>
<evidence type="ECO:0008006" key="3">
    <source>
        <dbReference type="Google" id="ProtNLM"/>
    </source>
</evidence>
<evidence type="ECO:0000313" key="1">
    <source>
        <dbReference type="EMBL" id="PIR89061.1"/>
    </source>
</evidence>
<gene>
    <name evidence="1" type="ORF">COU07_03150</name>
</gene>
<name>A0A2H0URP6_9BACT</name>
<dbReference type="Gene3D" id="3.40.50.2000">
    <property type="entry name" value="Glycogen Phosphorylase B"/>
    <property type="match status" value="2"/>
</dbReference>
<organism evidence="1 2">
    <name type="scientific">Candidatus Harrisonbacteria bacterium CG10_big_fil_rev_8_21_14_0_10_40_38</name>
    <dbReference type="NCBI Taxonomy" id="1974583"/>
    <lineage>
        <taxon>Bacteria</taxon>
        <taxon>Candidatus Harrisoniibacteriota</taxon>
    </lineage>
</organism>
<accession>A0A2H0URP6</accession>
<comment type="caution">
    <text evidence="1">The sequence shown here is derived from an EMBL/GenBank/DDBJ whole genome shotgun (WGS) entry which is preliminary data.</text>
</comment>
<protein>
    <recommendedName>
        <fullName evidence="3">UDP-N-acetylglucosamine 2-epimerase domain-containing protein</fullName>
    </recommendedName>
</protein>
<dbReference type="SUPFAM" id="SSF53756">
    <property type="entry name" value="UDP-Glycosyltransferase/glycogen phosphorylase"/>
    <property type="match status" value="1"/>
</dbReference>
<proteinExistence type="predicted"/>
<evidence type="ECO:0000313" key="2">
    <source>
        <dbReference type="Proteomes" id="UP000231157"/>
    </source>
</evidence>
<dbReference type="Proteomes" id="UP000231157">
    <property type="component" value="Unassembled WGS sequence"/>
</dbReference>